<evidence type="ECO:0000313" key="2">
    <source>
        <dbReference type="EMBL" id="MBC4017180.1"/>
    </source>
</evidence>
<dbReference type="SUPFAM" id="SSF52096">
    <property type="entry name" value="ClpP/crotonase"/>
    <property type="match status" value="1"/>
</dbReference>
<dbReference type="CDD" id="cd06558">
    <property type="entry name" value="crotonase-like"/>
    <property type="match status" value="1"/>
</dbReference>
<accession>A0A9X0R094</accession>
<dbReference type="RefSeq" id="WP_186771948.1">
    <property type="nucleotide sequence ID" value="NZ_JACOMF010000024.1"/>
</dbReference>
<organism evidence="2 3">
    <name type="scientific">Siccirubricoccus deserti</name>
    <dbReference type="NCBI Taxonomy" id="2013562"/>
    <lineage>
        <taxon>Bacteria</taxon>
        <taxon>Pseudomonadati</taxon>
        <taxon>Pseudomonadota</taxon>
        <taxon>Alphaproteobacteria</taxon>
        <taxon>Acetobacterales</taxon>
        <taxon>Roseomonadaceae</taxon>
        <taxon>Siccirubricoccus</taxon>
    </lineage>
</organism>
<dbReference type="GO" id="GO:0003824">
    <property type="term" value="F:catalytic activity"/>
    <property type="evidence" value="ECO:0007669"/>
    <property type="project" value="UniProtKB-ARBA"/>
</dbReference>
<protein>
    <submittedName>
        <fullName evidence="2">Enoyl-CoA hydratase/isomerase family protein</fullName>
    </submittedName>
</protein>
<dbReference type="InterPro" id="IPR029045">
    <property type="entry name" value="ClpP/crotonase-like_dom_sf"/>
</dbReference>
<keyword evidence="3" id="KW-1185">Reference proteome</keyword>
<dbReference type="InterPro" id="IPR051683">
    <property type="entry name" value="Enoyl-CoA_Hydratase/Isomerase"/>
</dbReference>
<evidence type="ECO:0000313" key="3">
    <source>
        <dbReference type="Proteomes" id="UP000600101"/>
    </source>
</evidence>
<dbReference type="EMBL" id="JACOMF010000024">
    <property type="protein sequence ID" value="MBC4017180.1"/>
    <property type="molecule type" value="Genomic_DNA"/>
</dbReference>
<name>A0A9X0R094_9PROT</name>
<evidence type="ECO:0000256" key="1">
    <source>
        <dbReference type="ARBA" id="ARBA00005254"/>
    </source>
</evidence>
<dbReference type="Proteomes" id="UP000600101">
    <property type="component" value="Unassembled WGS sequence"/>
</dbReference>
<dbReference type="PANTHER" id="PTHR42964:SF1">
    <property type="entry name" value="POLYKETIDE BIOSYNTHESIS ENOYL-COA HYDRATASE PKSH-RELATED"/>
    <property type="match status" value="1"/>
</dbReference>
<gene>
    <name evidence="2" type="ORF">H7965_17860</name>
</gene>
<dbReference type="PANTHER" id="PTHR42964">
    <property type="entry name" value="ENOYL-COA HYDRATASE"/>
    <property type="match status" value="1"/>
</dbReference>
<dbReference type="Pfam" id="PF00378">
    <property type="entry name" value="ECH_1"/>
    <property type="match status" value="1"/>
</dbReference>
<comment type="similarity">
    <text evidence="1">Belongs to the enoyl-CoA hydratase/isomerase family.</text>
</comment>
<dbReference type="InterPro" id="IPR001753">
    <property type="entry name" value="Enoyl-CoA_hydra/iso"/>
</dbReference>
<reference evidence="2" key="1">
    <citation type="submission" date="2020-08" db="EMBL/GenBank/DDBJ databases">
        <authorList>
            <person name="Hu Y."/>
            <person name="Nguyen S.V."/>
            <person name="Li F."/>
            <person name="Fanning S."/>
        </authorList>
    </citation>
    <scope>NUCLEOTIDE SEQUENCE</scope>
    <source>
        <strain evidence="2">SYSU D8009</strain>
    </source>
</reference>
<sequence>MEGPVQLSRRGRLLVLRLHRPEAHNAIDSAMLLAIDAALDLAEADPAIRTVLLEGNAEVFCTGLDLKAALGGGDGPMDPAAAERGARQYLAVLRRFTRSPKIIACRVAGRCEAGGIGFVAAADFAVAEPGASFRLSEALIGLLPATLMPFLIRRVGFRTAYRLTLAAPLLGPAEALTAGLVDAAGPAAPEALRHLLLGSERVPERTVGAAKAYFDALAPITAEMEECAVGRISSMLADPEAAARIRGLMAQGVWQGGRAMTP</sequence>
<dbReference type="Gene3D" id="6.10.30.40">
    <property type="match status" value="1"/>
</dbReference>
<dbReference type="Gene3D" id="3.90.226.10">
    <property type="entry name" value="2-enoyl-CoA Hydratase, Chain A, domain 1"/>
    <property type="match status" value="1"/>
</dbReference>
<comment type="caution">
    <text evidence="2">The sequence shown here is derived from an EMBL/GenBank/DDBJ whole genome shotgun (WGS) entry which is preliminary data.</text>
</comment>
<proteinExistence type="inferred from homology"/>
<dbReference type="AlphaFoldDB" id="A0A9X0R094"/>